<name>A0A0F7RU13_9BASI</name>
<feature type="repeat" description="WD" evidence="3">
    <location>
        <begin position="79"/>
        <end position="120"/>
    </location>
</feature>
<feature type="repeat" description="WD" evidence="3">
    <location>
        <begin position="1"/>
        <end position="36"/>
    </location>
</feature>
<dbReference type="InterPro" id="IPR015943">
    <property type="entry name" value="WD40/YVTN_repeat-like_dom_sf"/>
</dbReference>
<dbReference type="InterPro" id="IPR001680">
    <property type="entry name" value="WD40_rpt"/>
</dbReference>
<dbReference type="SMART" id="SM00320">
    <property type="entry name" value="WD40"/>
    <property type="match status" value="7"/>
</dbReference>
<feature type="repeat" description="WD" evidence="3">
    <location>
        <begin position="37"/>
        <end position="78"/>
    </location>
</feature>
<gene>
    <name evidence="5" type="primary">SSCI40420.1</name>
</gene>
<feature type="repeat" description="WD" evidence="3">
    <location>
        <begin position="121"/>
        <end position="162"/>
    </location>
</feature>
<reference evidence="6" key="1">
    <citation type="submission" date="2014-06" db="EMBL/GenBank/DDBJ databases">
        <authorList>
            <person name="Berkman P.J."/>
        </authorList>
    </citation>
    <scope>NUCLEOTIDE SEQUENCE [LARGE SCALE GENOMIC DNA]</scope>
</reference>
<dbReference type="CDD" id="cd00200">
    <property type="entry name" value="WD40"/>
    <property type="match status" value="1"/>
</dbReference>
<dbReference type="PANTHER" id="PTHR19848:SF8">
    <property type="entry name" value="F-BOX AND WD REPEAT DOMAIN CONTAINING 7"/>
    <property type="match status" value="1"/>
</dbReference>
<dbReference type="Gene3D" id="2.130.10.10">
    <property type="entry name" value="YVTN repeat-like/Quinoprotein amine dehydrogenase"/>
    <property type="match status" value="1"/>
</dbReference>
<keyword evidence="2" id="KW-0677">Repeat</keyword>
<dbReference type="Proteomes" id="UP000242770">
    <property type="component" value="Unassembled WGS sequence"/>
</dbReference>
<dbReference type="EMBL" id="CCFA01002389">
    <property type="protein sequence ID" value="CDS00316.1"/>
    <property type="molecule type" value="Genomic_DNA"/>
</dbReference>
<feature type="non-terminal residue" evidence="5">
    <location>
        <position position="1"/>
    </location>
</feature>
<dbReference type="STRING" id="49012.A0A0F7RU13"/>
<keyword evidence="1 3" id="KW-0853">WD repeat</keyword>
<evidence type="ECO:0000256" key="2">
    <source>
        <dbReference type="ARBA" id="ARBA00022737"/>
    </source>
</evidence>
<organism evidence="5 6">
    <name type="scientific">Sporisorium scitamineum</name>
    <dbReference type="NCBI Taxonomy" id="49012"/>
    <lineage>
        <taxon>Eukaryota</taxon>
        <taxon>Fungi</taxon>
        <taxon>Dikarya</taxon>
        <taxon>Basidiomycota</taxon>
        <taxon>Ustilaginomycotina</taxon>
        <taxon>Ustilaginomycetes</taxon>
        <taxon>Ustilaginales</taxon>
        <taxon>Ustilaginaceae</taxon>
        <taxon>Sporisorium</taxon>
    </lineage>
</organism>
<feature type="repeat" description="WD" evidence="3">
    <location>
        <begin position="164"/>
        <end position="205"/>
    </location>
</feature>
<dbReference type="InterPro" id="IPR036322">
    <property type="entry name" value="WD40_repeat_dom_sf"/>
</dbReference>
<evidence type="ECO:0000256" key="1">
    <source>
        <dbReference type="ARBA" id="ARBA00022574"/>
    </source>
</evidence>
<evidence type="ECO:0000256" key="3">
    <source>
        <dbReference type="PROSITE-ProRule" id="PRU00221"/>
    </source>
</evidence>
<dbReference type="FunFam" id="2.130.10.10:FF:000228">
    <property type="entry name" value="COMPASS-like H3K4 histone methylase component WDR5A"/>
    <property type="match status" value="1"/>
</dbReference>
<evidence type="ECO:0000313" key="6">
    <source>
        <dbReference type="Proteomes" id="UP000242770"/>
    </source>
</evidence>
<dbReference type="InterPro" id="IPR019775">
    <property type="entry name" value="WD40_repeat_CS"/>
</dbReference>
<protein>
    <recommendedName>
        <fullName evidence="4">WDR5-like beta-propeller domain-containing protein</fullName>
    </recommendedName>
</protein>
<feature type="domain" description="WDR5-like beta-propeller" evidence="4">
    <location>
        <begin position="2"/>
        <end position="299"/>
    </location>
</feature>
<dbReference type="SUPFAM" id="SSF50978">
    <property type="entry name" value="WD40 repeat-like"/>
    <property type="match status" value="1"/>
</dbReference>
<keyword evidence="6" id="KW-1185">Reference proteome</keyword>
<dbReference type="PROSITE" id="PS50294">
    <property type="entry name" value="WD_REPEATS_REGION"/>
    <property type="match status" value="5"/>
</dbReference>
<accession>A0A0F7RU13</accession>
<dbReference type="GO" id="GO:0035097">
    <property type="term" value="C:histone methyltransferase complex"/>
    <property type="evidence" value="ECO:0007669"/>
    <property type="project" value="UniProtKB-ARBA"/>
</dbReference>
<dbReference type="AlphaFoldDB" id="A0A0F7RU13"/>
<dbReference type="PANTHER" id="PTHR19848">
    <property type="entry name" value="WD40 REPEAT PROTEIN"/>
    <property type="match status" value="1"/>
</dbReference>
<sequence length="305" mass="33055">SATAVSFSPCGKLLATSSADGTLKLWSASTGSLLHTFTSHTSGINDLSWSSDSLYLATASDDRSIQIFNVVTQTLVRSWKEHTSYVLCCAYNPQSTLLVSGSFDETVRLWNVTRNKCHRIISAHSQAVTSVAFNSDGTMIVSSSYDGSVRLWDTTTGACLKTLVHTDQSPLGGVVFTPSSNQLICSSLDSTIRMWDIYNSKIVKTYTAHNNLKLPLTARLAHFHPPTTSSARAQRDAGDTTAVVCGSEDGKVFVWHVQSKEVLAQWQAHKHVVVAVAVHPTARIVATASVEPENTIKLWYFGSGS</sequence>
<dbReference type="InterPro" id="IPR020472">
    <property type="entry name" value="WD40_PAC1"/>
</dbReference>
<evidence type="ECO:0000313" key="5">
    <source>
        <dbReference type="EMBL" id="CDS00316.1"/>
    </source>
</evidence>
<evidence type="ECO:0000259" key="4">
    <source>
        <dbReference type="Pfam" id="PF25175"/>
    </source>
</evidence>
<proteinExistence type="predicted"/>
<dbReference type="PRINTS" id="PR00320">
    <property type="entry name" value="GPROTEINBRPT"/>
</dbReference>
<dbReference type="InterPro" id="IPR059122">
    <property type="entry name" value="Beta-prop_WDR5-like"/>
</dbReference>
<dbReference type="PROSITE" id="PS00678">
    <property type="entry name" value="WD_REPEATS_1"/>
    <property type="match status" value="2"/>
</dbReference>
<dbReference type="Pfam" id="PF25175">
    <property type="entry name" value="Beta-prop_WDR5"/>
    <property type="match status" value="1"/>
</dbReference>
<dbReference type="PROSITE" id="PS50082">
    <property type="entry name" value="WD_REPEATS_2"/>
    <property type="match status" value="5"/>
</dbReference>